<keyword evidence="1" id="KW-0805">Transcription regulation</keyword>
<keyword evidence="2" id="KW-0238">DNA-binding</keyword>
<reference evidence="5" key="2">
    <citation type="submission" date="2020-09" db="EMBL/GenBank/DDBJ databases">
        <authorList>
            <person name="Sun Q."/>
            <person name="Ohkuma M."/>
        </authorList>
    </citation>
    <scope>NUCLEOTIDE SEQUENCE</scope>
    <source>
        <strain evidence="5">JCM 3302</strain>
    </source>
</reference>
<dbReference type="GO" id="GO:0006355">
    <property type="term" value="P:regulation of DNA-templated transcription"/>
    <property type="evidence" value="ECO:0007669"/>
    <property type="project" value="InterPro"/>
</dbReference>
<organism evidence="5 6">
    <name type="scientific">Streptomyces spiralis</name>
    <dbReference type="NCBI Taxonomy" id="66376"/>
    <lineage>
        <taxon>Bacteria</taxon>
        <taxon>Bacillati</taxon>
        <taxon>Actinomycetota</taxon>
        <taxon>Actinomycetes</taxon>
        <taxon>Kitasatosporales</taxon>
        <taxon>Streptomycetaceae</taxon>
        <taxon>Streptomyces</taxon>
    </lineage>
</organism>
<name>A0A918ZLS4_9ACTN</name>
<keyword evidence="6" id="KW-1185">Reference proteome</keyword>
<dbReference type="Gene3D" id="3.30.450.40">
    <property type="match status" value="1"/>
</dbReference>
<evidence type="ECO:0000256" key="3">
    <source>
        <dbReference type="ARBA" id="ARBA00023163"/>
    </source>
</evidence>
<accession>A0A918ZLS4</accession>
<dbReference type="PANTHER" id="PTHR44688:SF16">
    <property type="entry name" value="DNA-BINDING TRANSCRIPTIONAL ACTIVATOR DEVR_DOSR"/>
    <property type="match status" value="1"/>
</dbReference>
<dbReference type="GO" id="GO:0003677">
    <property type="term" value="F:DNA binding"/>
    <property type="evidence" value="ECO:0007669"/>
    <property type="project" value="UniProtKB-KW"/>
</dbReference>
<dbReference type="SUPFAM" id="SSF46894">
    <property type="entry name" value="C-terminal effector domain of the bipartite response regulators"/>
    <property type="match status" value="1"/>
</dbReference>
<dbReference type="PANTHER" id="PTHR44688">
    <property type="entry name" value="DNA-BINDING TRANSCRIPTIONAL ACTIVATOR DEVR_DOSR"/>
    <property type="match status" value="1"/>
</dbReference>
<evidence type="ECO:0000256" key="1">
    <source>
        <dbReference type="ARBA" id="ARBA00023015"/>
    </source>
</evidence>
<dbReference type="InterPro" id="IPR036388">
    <property type="entry name" value="WH-like_DNA-bd_sf"/>
</dbReference>
<dbReference type="AlphaFoldDB" id="A0A918ZLS4"/>
<dbReference type="InterPro" id="IPR016032">
    <property type="entry name" value="Sig_transdc_resp-reg_C-effctor"/>
</dbReference>
<dbReference type="SMART" id="SM00421">
    <property type="entry name" value="HTH_LUXR"/>
    <property type="match status" value="1"/>
</dbReference>
<dbReference type="Proteomes" id="UP000641386">
    <property type="component" value="Unassembled WGS sequence"/>
</dbReference>
<dbReference type="InterPro" id="IPR003018">
    <property type="entry name" value="GAF"/>
</dbReference>
<evidence type="ECO:0000259" key="4">
    <source>
        <dbReference type="PROSITE" id="PS50043"/>
    </source>
</evidence>
<comment type="caution">
    <text evidence="5">The sequence shown here is derived from an EMBL/GenBank/DDBJ whole genome shotgun (WGS) entry which is preliminary data.</text>
</comment>
<dbReference type="Gene3D" id="1.10.10.10">
    <property type="entry name" value="Winged helix-like DNA-binding domain superfamily/Winged helix DNA-binding domain"/>
    <property type="match status" value="1"/>
</dbReference>
<sequence length="295" mass="32122">MNRSVAADDQTRIQRTLARLRDATDLPLTFGGAVNSGMQLQLTQFVGAIAGALRGAVLDPGRGLGGKVVTLRRPQLVNDYVGSQGISHHYDHIIQAECLRALVAVPLVVRGRVRGVLYGAVRSATPLGDRIVHSVMEMARELEQDLAVDDELARRLRWLDERVPEPRATGAPEPAGTHREQLREAYAELRVLAHNTDDPTLRERIEAVCHKLSTAGGDTRPADGAAVRREEAPLSARELDVLACVALGWTNPQVAADLGITVETVKSYLRSATRKLQARSRLEAVVAARRRGLLP</sequence>
<dbReference type="SUPFAM" id="SSF55781">
    <property type="entry name" value="GAF domain-like"/>
    <property type="match status" value="1"/>
</dbReference>
<evidence type="ECO:0000313" key="6">
    <source>
        <dbReference type="Proteomes" id="UP000641386"/>
    </source>
</evidence>
<dbReference type="Pfam" id="PF01590">
    <property type="entry name" value="GAF"/>
    <property type="match status" value="1"/>
</dbReference>
<dbReference type="CDD" id="cd06170">
    <property type="entry name" value="LuxR_C_like"/>
    <property type="match status" value="1"/>
</dbReference>
<dbReference type="Pfam" id="PF00196">
    <property type="entry name" value="GerE"/>
    <property type="match status" value="1"/>
</dbReference>
<evidence type="ECO:0000256" key="2">
    <source>
        <dbReference type="ARBA" id="ARBA00023125"/>
    </source>
</evidence>
<dbReference type="PROSITE" id="PS50043">
    <property type="entry name" value="HTH_LUXR_2"/>
    <property type="match status" value="1"/>
</dbReference>
<gene>
    <name evidence="5" type="ORF">GCM10014715_11340</name>
</gene>
<dbReference type="EMBL" id="BNBC01000003">
    <property type="protein sequence ID" value="GHE59747.1"/>
    <property type="molecule type" value="Genomic_DNA"/>
</dbReference>
<dbReference type="InterPro" id="IPR000792">
    <property type="entry name" value="Tscrpt_reg_LuxR_C"/>
</dbReference>
<proteinExistence type="predicted"/>
<dbReference type="PRINTS" id="PR00038">
    <property type="entry name" value="HTHLUXR"/>
</dbReference>
<feature type="domain" description="HTH luxR-type" evidence="4">
    <location>
        <begin position="227"/>
        <end position="292"/>
    </location>
</feature>
<reference evidence="5" key="1">
    <citation type="journal article" date="2014" name="Int. J. Syst. Evol. Microbiol.">
        <title>Complete genome sequence of Corynebacterium casei LMG S-19264T (=DSM 44701T), isolated from a smear-ripened cheese.</title>
        <authorList>
            <consortium name="US DOE Joint Genome Institute (JGI-PGF)"/>
            <person name="Walter F."/>
            <person name="Albersmeier A."/>
            <person name="Kalinowski J."/>
            <person name="Ruckert C."/>
        </authorList>
    </citation>
    <scope>NUCLEOTIDE SEQUENCE</scope>
    <source>
        <strain evidence="5">JCM 3302</strain>
    </source>
</reference>
<dbReference type="RefSeq" id="WP_229903352.1">
    <property type="nucleotide sequence ID" value="NZ_BNBC01000003.1"/>
</dbReference>
<dbReference type="PROSITE" id="PS00622">
    <property type="entry name" value="HTH_LUXR_1"/>
    <property type="match status" value="1"/>
</dbReference>
<evidence type="ECO:0000313" key="5">
    <source>
        <dbReference type="EMBL" id="GHE59747.1"/>
    </source>
</evidence>
<dbReference type="InterPro" id="IPR029016">
    <property type="entry name" value="GAF-like_dom_sf"/>
</dbReference>
<keyword evidence="3" id="KW-0804">Transcription</keyword>
<protein>
    <submittedName>
        <fullName evidence="5">Helix-turn-helix transcriptional regulator</fullName>
    </submittedName>
</protein>